<evidence type="ECO:0000259" key="1">
    <source>
        <dbReference type="Pfam" id="PF08721"/>
    </source>
</evidence>
<dbReference type="Pfam" id="PF08722">
    <property type="entry name" value="Tn7_TnsA-like_N"/>
    <property type="match status" value="1"/>
</dbReference>
<dbReference type="GO" id="GO:0003676">
    <property type="term" value="F:nucleic acid binding"/>
    <property type="evidence" value="ECO:0007669"/>
    <property type="project" value="InterPro"/>
</dbReference>
<dbReference type="Gene3D" id="1.10.10.10">
    <property type="entry name" value="Winged helix-like DNA-binding domain superfamily/Winged helix DNA-binding domain"/>
    <property type="match status" value="1"/>
</dbReference>
<dbReference type="InterPro" id="IPR014833">
    <property type="entry name" value="TnsA_N"/>
</dbReference>
<dbReference type="STRING" id="1174501.SAMN05216192_11186"/>
<dbReference type="CDD" id="cd22362">
    <property type="entry name" value="TnsA_endonuclease-like"/>
    <property type="match status" value="1"/>
</dbReference>
<protein>
    <submittedName>
        <fullName evidence="3">TnsA endonuclease C terminal</fullName>
    </submittedName>
</protein>
<keyword evidence="4" id="KW-1185">Reference proteome</keyword>
<keyword evidence="3" id="KW-0255">Endonuclease</keyword>
<dbReference type="RefSeq" id="WP_090714461.1">
    <property type="nucleotide sequence ID" value="NZ_CBCSKY010000009.1"/>
</dbReference>
<evidence type="ECO:0000313" key="3">
    <source>
        <dbReference type="EMBL" id="SDJ06431.1"/>
    </source>
</evidence>
<dbReference type="InterPro" id="IPR011856">
    <property type="entry name" value="tRNA_endonuc-like_dom_sf"/>
</dbReference>
<keyword evidence="3" id="KW-0378">Hydrolase</keyword>
<keyword evidence="3" id="KW-0540">Nuclease</keyword>
<evidence type="ECO:0000313" key="4">
    <source>
        <dbReference type="Proteomes" id="UP000199050"/>
    </source>
</evidence>
<accession>A0A1G8QP56</accession>
<dbReference type="InterPro" id="IPR036388">
    <property type="entry name" value="WH-like_DNA-bd_sf"/>
</dbReference>
<dbReference type="SUPFAM" id="SSF52980">
    <property type="entry name" value="Restriction endonuclease-like"/>
    <property type="match status" value="1"/>
</dbReference>
<dbReference type="Gene3D" id="3.40.1350.10">
    <property type="match status" value="1"/>
</dbReference>
<proteinExistence type="predicted"/>
<reference evidence="4" key="1">
    <citation type="submission" date="2016-10" db="EMBL/GenBank/DDBJ databases">
        <authorList>
            <person name="Varghese N."/>
            <person name="Submissions S."/>
        </authorList>
    </citation>
    <scope>NUCLEOTIDE SEQUENCE [LARGE SCALE GENOMIC DNA]</scope>
    <source>
        <strain evidence="4">CGMCC 1.11012</strain>
    </source>
</reference>
<dbReference type="EMBL" id="FNDX01000011">
    <property type="protein sequence ID" value="SDJ06431.1"/>
    <property type="molecule type" value="Genomic_DNA"/>
</dbReference>
<name>A0A1G8QP56_9BACL</name>
<organism evidence="3 4">
    <name type="scientific">Paenibacillus typhae</name>
    <dbReference type="NCBI Taxonomy" id="1174501"/>
    <lineage>
        <taxon>Bacteria</taxon>
        <taxon>Bacillati</taxon>
        <taxon>Bacillota</taxon>
        <taxon>Bacilli</taxon>
        <taxon>Bacillales</taxon>
        <taxon>Paenibacillaceae</taxon>
        <taxon>Paenibacillus</taxon>
    </lineage>
</organism>
<sequence>MVSSTIQDQIKRWVKQGKGQGEGENYIPWFTAKQVSSRGNTHRPKGIKNGREHLLLSDWEYFYFLLLDWSSLIYDFKEQYPLLDKQLDDIEETIEIAKELNVKHPINPKTNELKVMTTDFLLYFHDGSILAVSIKPFKLITAREIEKMEIERIYWERRGVKWELVTDKDIPVPYVKNIEYVHSVYDLSKYQISEAIASKVKKLMEPNILKRTHILTDITNETDDKLGLLPGNSLTIARHLIITKKWIVDMEQPIDPNKPLLILDIAQPRREVVRKHAN</sequence>
<feature type="domain" description="TnsA endonuclease N-terminal" evidence="2">
    <location>
        <begin position="73"/>
        <end position="167"/>
    </location>
</feature>
<dbReference type="OrthoDB" id="5291587at2"/>
<dbReference type="InterPro" id="IPR014832">
    <property type="entry name" value="TnsA_C"/>
</dbReference>
<dbReference type="Pfam" id="PF08721">
    <property type="entry name" value="Tn7_Tnp_TnsA_C"/>
    <property type="match status" value="1"/>
</dbReference>
<dbReference type="Proteomes" id="UP000199050">
    <property type="component" value="Unassembled WGS sequence"/>
</dbReference>
<evidence type="ECO:0000259" key="2">
    <source>
        <dbReference type="Pfam" id="PF08722"/>
    </source>
</evidence>
<gene>
    <name evidence="3" type="ORF">SAMN05216192_11186</name>
</gene>
<dbReference type="GO" id="GO:0004519">
    <property type="term" value="F:endonuclease activity"/>
    <property type="evidence" value="ECO:0007669"/>
    <property type="project" value="UniProtKB-KW"/>
</dbReference>
<dbReference type="AlphaFoldDB" id="A0A1G8QP56"/>
<dbReference type="InterPro" id="IPR011335">
    <property type="entry name" value="Restrct_endonuc-II-like"/>
</dbReference>
<feature type="domain" description="TnsA endonuclease C-terminal" evidence="1">
    <location>
        <begin position="169"/>
        <end position="250"/>
    </location>
</feature>